<dbReference type="Proteomes" id="UP000198870">
    <property type="component" value="Unassembled WGS sequence"/>
</dbReference>
<proteinExistence type="predicted"/>
<reference evidence="1 2" key="1">
    <citation type="submission" date="2016-10" db="EMBL/GenBank/DDBJ databases">
        <authorList>
            <person name="de Groot N.N."/>
        </authorList>
    </citation>
    <scope>NUCLEOTIDE SEQUENCE [LARGE SCALE GENOMIC DNA]</scope>
    <source>
        <strain evidence="1 2">AA1</strain>
    </source>
</reference>
<dbReference type="AlphaFoldDB" id="A0A1G5BUT9"/>
<evidence type="ECO:0000313" key="2">
    <source>
        <dbReference type="Proteomes" id="UP000198870"/>
    </source>
</evidence>
<sequence length="84" mass="9272">MALPAGGHSQNPCKSVDTVFRFLKTHFNLGASGGMNGEYTVKEGFEPILRKRCGNVRISDNEGKKIRTMVGTFCALQSCDEMMR</sequence>
<accession>A0A1G5BUT9</accession>
<evidence type="ECO:0000313" key="1">
    <source>
        <dbReference type="EMBL" id="SCX93972.1"/>
    </source>
</evidence>
<gene>
    <name evidence="1" type="ORF">SAMN05216233_102210</name>
</gene>
<keyword evidence="2" id="KW-1185">Reference proteome</keyword>
<protein>
    <submittedName>
        <fullName evidence="1">Uncharacterized protein</fullName>
    </submittedName>
</protein>
<organism evidence="1 2">
    <name type="scientific">Desulfoluna spongiiphila</name>
    <dbReference type="NCBI Taxonomy" id="419481"/>
    <lineage>
        <taxon>Bacteria</taxon>
        <taxon>Pseudomonadati</taxon>
        <taxon>Thermodesulfobacteriota</taxon>
        <taxon>Desulfobacteria</taxon>
        <taxon>Desulfobacterales</taxon>
        <taxon>Desulfolunaceae</taxon>
        <taxon>Desulfoluna</taxon>
    </lineage>
</organism>
<dbReference type="STRING" id="419481.SAMN05216233_102210"/>
<dbReference type="EMBL" id="FMUX01000002">
    <property type="protein sequence ID" value="SCX93972.1"/>
    <property type="molecule type" value="Genomic_DNA"/>
</dbReference>
<name>A0A1G5BUT9_9BACT</name>